<dbReference type="KEGG" id="nak:EH165_00525"/>
<evidence type="ECO:0000313" key="1">
    <source>
        <dbReference type="EMBL" id="AZI56877.1"/>
    </source>
</evidence>
<reference evidence="1 2" key="1">
    <citation type="submission" date="2018-11" db="EMBL/GenBank/DDBJ databases">
        <authorList>
            <person name="Da X."/>
        </authorList>
    </citation>
    <scope>NUCLEOTIDE SEQUENCE [LARGE SCALE GENOMIC DNA]</scope>
    <source>
        <strain evidence="1 2">S14-144</strain>
    </source>
</reference>
<accession>A0A3G8ZJD7</accession>
<organism evidence="1 2">
    <name type="scientific">Nakamurella antarctica</name>
    <dbReference type="NCBI Taxonomy" id="1902245"/>
    <lineage>
        <taxon>Bacteria</taxon>
        <taxon>Bacillati</taxon>
        <taxon>Actinomycetota</taxon>
        <taxon>Actinomycetes</taxon>
        <taxon>Nakamurellales</taxon>
        <taxon>Nakamurellaceae</taxon>
        <taxon>Nakamurella</taxon>
    </lineage>
</organism>
<evidence type="ECO:0000313" key="2">
    <source>
        <dbReference type="Proteomes" id="UP000268084"/>
    </source>
</evidence>
<keyword evidence="2" id="KW-1185">Reference proteome</keyword>
<protein>
    <submittedName>
        <fullName evidence="1">Uncharacterized protein</fullName>
    </submittedName>
</protein>
<dbReference type="AlphaFoldDB" id="A0A3G8ZJD7"/>
<gene>
    <name evidence="1" type="ORF">EH165_00525</name>
</gene>
<sequence length="163" mass="18100">MRQGTVVDGNVSRYPESHFFDFVVDDQSQLQRFTQGNLVTGLNRPWLLSVSDTVDELTVRRATPGLAAGRVALLVCGECGDLGCGAVTASIRIDDDTVTWTNFLWEDGYSEPSTVTGPSSAMTFNRSDYEGVLRGAYEKVAALPYNELDDRGRKSLWPWQWGR</sequence>
<dbReference type="EMBL" id="CP034170">
    <property type="protein sequence ID" value="AZI56877.1"/>
    <property type="molecule type" value="Genomic_DNA"/>
</dbReference>
<dbReference type="Proteomes" id="UP000268084">
    <property type="component" value="Chromosome"/>
</dbReference>
<dbReference type="OrthoDB" id="342114at2"/>
<proteinExistence type="predicted"/>
<dbReference type="RefSeq" id="WP_124797562.1">
    <property type="nucleotide sequence ID" value="NZ_CP034170.1"/>
</dbReference>
<reference evidence="1 2" key="2">
    <citation type="submission" date="2018-12" db="EMBL/GenBank/DDBJ databases">
        <title>Nakamurella antarcticus sp. nov., isolated from Antarctica South Shetland Islands soil.</title>
        <authorList>
            <person name="Peng F."/>
        </authorList>
    </citation>
    <scope>NUCLEOTIDE SEQUENCE [LARGE SCALE GENOMIC DNA]</scope>
    <source>
        <strain evidence="1 2">S14-144</strain>
    </source>
</reference>
<name>A0A3G8ZJD7_9ACTN</name>